<protein>
    <submittedName>
        <fullName evidence="2">EOG090X07S9</fullName>
    </submittedName>
</protein>
<evidence type="ECO:0000313" key="2">
    <source>
        <dbReference type="EMBL" id="SVE94294.1"/>
    </source>
</evidence>
<sequence length="532" mass="60515">MDVKQKIIDVIEKRQVVSINRKNTTAVWNGLTEQNIPIDIQTSKLLDWVISRRHCTKTWPQQITIVREKINSAIQDMPEHKGITKLLTGTYINYFHCLQIVEILKETEADSRSLFGRYGSQRMKDWQEVVRLYEKDNVYLAEASQLLMRNVAYEIPGIKKSIAKYEQVQHESEKKEADCAKNAQDFRVKYKSLCHQLGIEGKSIKKEITDLLTSLPEMYKEVAQQAKKTKEAVAFYRSFIGQMIKGQVDLGCLPLLQYIIEHGNTTVYEWRYGEPPLRIEEPTLLIEPEATASTDDAIDFGDAAIDFGTGDVELETGDIDWGQIDMLPDAHEATIDFSTTEDAELGIVVQEAGVEGGVAKDNEALSLLDYHKTRNMFIDDLAELEAFLRQRLSEMQTSAKESQMGFTLSHSHSNAEISTQELESMLSTVMSAMEAINRPKLKNLALIRESPRYVDRVANSLEQNLRLADKMDGNRATLVEKRRAATAEQTRLQPALKRMIERTKELQAEIERNISKKYNNRPVHITGGVTSL</sequence>
<comment type="similarity">
    <text evidence="1">Belongs to the CDK5RAP3 family.</text>
</comment>
<organism evidence="2">
    <name type="scientific">Simocephalus serrulatus</name>
    <dbReference type="NCBI Taxonomy" id="117539"/>
    <lineage>
        <taxon>Eukaryota</taxon>
        <taxon>Metazoa</taxon>
        <taxon>Ecdysozoa</taxon>
        <taxon>Arthropoda</taxon>
        <taxon>Crustacea</taxon>
        <taxon>Branchiopoda</taxon>
        <taxon>Diplostraca</taxon>
        <taxon>Cladocera</taxon>
        <taxon>Anomopoda</taxon>
        <taxon>Daphniidae</taxon>
        <taxon>Simocephalus</taxon>
    </lineage>
</organism>
<dbReference type="AlphaFoldDB" id="A0A4Y7NP54"/>
<dbReference type="GO" id="GO:0007346">
    <property type="term" value="P:regulation of mitotic cell cycle"/>
    <property type="evidence" value="ECO:0007669"/>
    <property type="project" value="TreeGrafter"/>
</dbReference>
<dbReference type="PANTHER" id="PTHR14894">
    <property type="entry name" value="CDK5 REGULATORY SUBUNIT-ASSOCIATED PROTEIN 3"/>
    <property type="match status" value="1"/>
</dbReference>
<name>A0A4Y7NP54_9CRUS</name>
<dbReference type="Pfam" id="PF05600">
    <property type="entry name" value="CDK5RAP3"/>
    <property type="match status" value="1"/>
</dbReference>
<accession>A0A4Y7NP54</accession>
<proteinExistence type="evidence at transcript level"/>
<gene>
    <name evidence="2" type="primary">EOG090X07S9</name>
</gene>
<dbReference type="InterPro" id="IPR008491">
    <property type="entry name" value="CDK5RAP3"/>
</dbReference>
<evidence type="ECO:0000256" key="1">
    <source>
        <dbReference type="ARBA" id="ARBA00007478"/>
    </source>
</evidence>
<dbReference type="EMBL" id="LR024675">
    <property type="protein sequence ID" value="SVE94294.1"/>
    <property type="molecule type" value="mRNA"/>
</dbReference>
<reference evidence="2" key="1">
    <citation type="submission" date="2018-08" db="EMBL/GenBank/DDBJ databases">
        <authorList>
            <person name="Cornetti L."/>
        </authorList>
    </citation>
    <scope>NUCLEOTIDE SEQUENCE</scope>
    <source>
        <strain evidence="2">OM-SAIQ-clone2</strain>
    </source>
</reference>
<dbReference type="GO" id="GO:0012505">
    <property type="term" value="C:endomembrane system"/>
    <property type="evidence" value="ECO:0007669"/>
    <property type="project" value="TreeGrafter"/>
</dbReference>
<dbReference type="PANTHER" id="PTHR14894:SF0">
    <property type="entry name" value="CDK5 REGULATORY SUBUNIT-ASSOCIATED PROTEIN 3"/>
    <property type="match status" value="1"/>
</dbReference>